<evidence type="ECO:0000313" key="1">
    <source>
        <dbReference type="EMBL" id="KAH3809640.1"/>
    </source>
</evidence>
<reference evidence="1" key="1">
    <citation type="journal article" date="2019" name="bioRxiv">
        <title>The Genome of the Zebra Mussel, Dreissena polymorpha: A Resource for Invasive Species Research.</title>
        <authorList>
            <person name="McCartney M.A."/>
            <person name="Auch B."/>
            <person name="Kono T."/>
            <person name="Mallez S."/>
            <person name="Zhang Y."/>
            <person name="Obille A."/>
            <person name="Becker A."/>
            <person name="Abrahante J.E."/>
            <person name="Garbe J."/>
            <person name="Badalamenti J.P."/>
            <person name="Herman A."/>
            <person name="Mangelson H."/>
            <person name="Liachko I."/>
            <person name="Sullivan S."/>
            <person name="Sone E.D."/>
            <person name="Koren S."/>
            <person name="Silverstein K.A.T."/>
            <person name="Beckman K.B."/>
            <person name="Gohl D.M."/>
        </authorList>
    </citation>
    <scope>NUCLEOTIDE SEQUENCE</scope>
    <source>
        <strain evidence="1">Duluth1</strain>
        <tissue evidence="1">Whole animal</tissue>
    </source>
</reference>
<proteinExistence type="predicted"/>
<keyword evidence="2" id="KW-1185">Reference proteome</keyword>
<evidence type="ECO:0000313" key="2">
    <source>
        <dbReference type="Proteomes" id="UP000828390"/>
    </source>
</evidence>
<organism evidence="1 2">
    <name type="scientific">Dreissena polymorpha</name>
    <name type="common">Zebra mussel</name>
    <name type="synonym">Mytilus polymorpha</name>
    <dbReference type="NCBI Taxonomy" id="45954"/>
    <lineage>
        <taxon>Eukaryota</taxon>
        <taxon>Metazoa</taxon>
        <taxon>Spiralia</taxon>
        <taxon>Lophotrochozoa</taxon>
        <taxon>Mollusca</taxon>
        <taxon>Bivalvia</taxon>
        <taxon>Autobranchia</taxon>
        <taxon>Heteroconchia</taxon>
        <taxon>Euheterodonta</taxon>
        <taxon>Imparidentia</taxon>
        <taxon>Neoheterodontei</taxon>
        <taxon>Myida</taxon>
        <taxon>Dreissenoidea</taxon>
        <taxon>Dreissenidae</taxon>
        <taxon>Dreissena</taxon>
    </lineage>
</organism>
<name>A0A9D4G6U4_DREPO</name>
<dbReference type="EMBL" id="JAIWYP010000006">
    <property type="protein sequence ID" value="KAH3809640.1"/>
    <property type="molecule type" value="Genomic_DNA"/>
</dbReference>
<accession>A0A9D4G6U4</accession>
<sequence length="102" mass="11187">MEINEVREVGTYIDNRHSTFEYRAGTNIELALTSAFGTSPEYRAGANVEPALTSTFGTCPDYRAVTNNSCNTDIQMRILQFIIVLIEPATCLPLNISLVAAV</sequence>
<reference evidence="1" key="2">
    <citation type="submission" date="2020-11" db="EMBL/GenBank/DDBJ databases">
        <authorList>
            <person name="McCartney M.A."/>
            <person name="Auch B."/>
            <person name="Kono T."/>
            <person name="Mallez S."/>
            <person name="Becker A."/>
            <person name="Gohl D.M."/>
            <person name="Silverstein K.A.T."/>
            <person name="Koren S."/>
            <person name="Bechman K.B."/>
            <person name="Herman A."/>
            <person name="Abrahante J.E."/>
            <person name="Garbe J."/>
        </authorList>
    </citation>
    <scope>NUCLEOTIDE SEQUENCE</scope>
    <source>
        <strain evidence="1">Duluth1</strain>
        <tissue evidence="1">Whole animal</tissue>
    </source>
</reference>
<comment type="caution">
    <text evidence="1">The sequence shown here is derived from an EMBL/GenBank/DDBJ whole genome shotgun (WGS) entry which is preliminary data.</text>
</comment>
<dbReference type="Proteomes" id="UP000828390">
    <property type="component" value="Unassembled WGS sequence"/>
</dbReference>
<dbReference type="AlphaFoldDB" id="A0A9D4G6U4"/>
<gene>
    <name evidence="1" type="ORF">DPMN_138015</name>
</gene>
<protein>
    <submittedName>
        <fullName evidence="1">Uncharacterized protein</fullName>
    </submittedName>
</protein>